<name>A0AAE1KSZ8_PETCI</name>
<accession>A0AAE1KSZ8</accession>
<feature type="compositionally biased region" description="Low complexity" evidence="1">
    <location>
        <begin position="64"/>
        <end position="77"/>
    </location>
</feature>
<dbReference type="Proteomes" id="UP001286313">
    <property type="component" value="Unassembled WGS sequence"/>
</dbReference>
<protein>
    <submittedName>
        <fullName evidence="2">Uncharacterized protein</fullName>
    </submittedName>
</protein>
<dbReference type="EMBL" id="JAWQEG010001051">
    <property type="protein sequence ID" value="KAK3882848.1"/>
    <property type="molecule type" value="Genomic_DNA"/>
</dbReference>
<dbReference type="AlphaFoldDB" id="A0AAE1KSZ8"/>
<feature type="region of interest" description="Disordered" evidence="1">
    <location>
        <begin position="1"/>
        <end position="20"/>
    </location>
</feature>
<comment type="caution">
    <text evidence="2">The sequence shown here is derived from an EMBL/GenBank/DDBJ whole genome shotgun (WGS) entry which is preliminary data.</text>
</comment>
<feature type="compositionally biased region" description="Low complexity" evidence="1">
    <location>
        <begin position="133"/>
        <end position="144"/>
    </location>
</feature>
<feature type="compositionally biased region" description="Pro residues" evidence="1">
    <location>
        <begin position="1"/>
        <end position="12"/>
    </location>
</feature>
<gene>
    <name evidence="2" type="ORF">Pcinc_012818</name>
</gene>
<organism evidence="2 3">
    <name type="scientific">Petrolisthes cinctipes</name>
    <name type="common">Flat porcelain crab</name>
    <dbReference type="NCBI Taxonomy" id="88211"/>
    <lineage>
        <taxon>Eukaryota</taxon>
        <taxon>Metazoa</taxon>
        <taxon>Ecdysozoa</taxon>
        <taxon>Arthropoda</taxon>
        <taxon>Crustacea</taxon>
        <taxon>Multicrustacea</taxon>
        <taxon>Malacostraca</taxon>
        <taxon>Eumalacostraca</taxon>
        <taxon>Eucarida</taxon>
        <taxon>Decapoda</taxon>
        <taxon>Pleocyemata</taxon>
        <taxon>Anomura</taxon>
        <taxon>Galatheoidea</taxon>
        <taxon>Porcellanidae</taxon>
        <taxon>Petrolisthes</taxon>
    </lineage>
</organism>
<feature type="compositionally biased region" description="Polar residues" evidence="1">
    <location>
        <begin position="52"/>
        <end position="62"/>
    </location>
</feature>
<reference evidence="2" key="1">
    <citation type="submission" date="2023-10" db="EMBL/GenBank/DDBJ databases">
        <title>Genome assemblies of two species of porcelain crab, Petrolisthes cinctipes and Petrolisthes manimaculis (Anomura: Porcellanidae).</title>
        <authorList>
            <person name="Angst P."/>
        </authorList>
    </citation>
    <scope>NUCLEOTIDE SEQUENCE</scope>
    <source>
        <strain evidence="2">PB745_01</strain>
        <tissue evidence="2">Gill</tissue>
    </source>
</reference>
<keyword evidence="3" id="KW-1185">Reference proteome</keyword>
<evidence type="ECO:0000313" key="3">
    <source>
        <dbReference type="Proteomes" id="UP001286313"/>
    </source>
</evidence>
<evidence type="ECO:0000313" key="2">
    <source>
        <dbReference type="EMBL" id="KAK3882848.1"/>
    </source>
</evidence>
<sequence length="182" mass="19537">MMPPTPPTPPPTTTTTLRAGVAVPFSVSLLRPPHAHRPQLEVEGMGAAQFNPCPTHSTTPQAAHTPTLSHTPTSTPKPHSRPQPRPWPHSPTSHETVCVPARTLIPRPPTEEVCVAPYMLPTPPGLPAHTRPRPSAFARSSSTSKTQVRPHAQPPSTPPSHLRPLNPTQPPPSSPHAHTTLR</sequence>
<evidence type="ECO:0000256" key="1">
    <source>
        <dbReference type="SAM" id="MobiDB-lite"/>
    </source>
</evidence>
<feature type="region of interest" description="Disordered" evidence="1">
    <location>
        <begin position="48"/>
        <end position="108"/>
    </location>
</feature>
<proteinExistence type="predicted"/>
<feature type="region of interest" description="Disordered" evidence="1">
    <location>
        <begin position="121"/>
        <end position="182"/>
    </location>
</feature>